<accession>A0A8S0SWV8</accession>
<protein>
    <submittedName>
        <fullName evidence="2">Uncharacterized protein</fullName>
    </submittedName>
</protein>
<evidence type="ECO:0000313" key="3">
    <source>
        <dbReference type="Proteomes" id="UP000594638"/>
    </source>
</evidence>
<feature type="compositionally biased region" description="Basic and acidic residues" evidence="1">
    <location>
        <begin position="264"/>
        <end position="274"/>
    </location>
</feature>
<comment type="caution">
    <text evidence="2">The sequence shown here is derived from an EMBL/GenBank/DDBJ whole genome shotgun (WGS) entry which is preliminary data.</text>
</comment>
<gene>
    <name evidence="2" type="ORF">OLEA9_A097091</name>
</gene>
<evidence type="ECO:0000256" key="1">
    <source>
        <dbReference type="SAM" id="MobiDB-lite"/>
    </source>
</evidence>
<dbReference type="EMBL" id="CACTIH010005533">
    <property type="protein sequence ID" value="CAA2996729.1"/>
    <property type="molecule type" value="Genomic_DNA"/>
</dbReference>
<sequence>MEFEFRISEDARLRAHISQRSNLKYTKTVMDHFDERQREDFRNSSLGYLAEVSDIQFSAQLIQQLVFRTVRTDKVYELWFSMQGHLMRFSLQKSALVMGLRCGAFPEGVEYDRLLERRRCLLDGFRDTWAKKFQKAKRKKEITYTVHDFPIAMQNLLKFNLSFLFRQVWAYEALLEVGERFVQRVGERLPLLLRWSAQKQPQHRTYDAFFKNVKLHVYATLCPTDAEAHPPYFFTLVPSDDPPISILDKIARTFVAPRFNASGRDGHATRKDSNDEASEGGSSVEQTSGGDEENEWSGSDRDGEDTGDFDGYRSSTDEDTRGGDRGASSLPRPLRVPFSE</sequence>
<feature type="compositionally biased region" description="Basic and acidic residues" evidence="1">
    <location>
        <begin position="315"/>
        <end position="324"/>
    </location>
</feature>
<keyword evidence="3" id="KW-1185">Reference proteome</keyword>
<dbReference type="AlphaFoldDB" id="A0A8S0SWV8"/>
<feature type="region of interest" description="Disordered" evidence="1">
    <location>
        <begin position="261"/>
        <end position="340"/>
    </location>
</feature>
<feature type="compositionally biased region" description="Polar residues" evidence="1">
    <location>
        <begin position="280"/>
        <end position="289"/>
    </location>
</feature>
<name>A0A8S0SWV8_OLEEU</name>
<dbReference type="Proteomes" id="UP000594638">
    <property type="component" value="Unassembled WGS sequence"/>
</dbReference>
<dbReference type="PANTHER" id="PTHR48449">
    <property type="entry name" value="DUF1985 DOMAIN-CONTAINING PROTEIN"/>
    <property type="match status" value="1"/>
</dbReference>
<organism evidence="2 3">
    <name type="scientific">Olea europaea subsp. europaea</name>
    <dbReference type="NCBI Taxonomy" id="158383"/>
    <lineage>
        <taxon>Eukaryota</taxon>
        <taxon>Viridiplantae</taxon>
        <taxon>Streptophyta</taxon>
        <taxon>Embryophyta</taxon>
        <taxon>Tracheophyta</taxon>
        <taxon>Spermatophyta</taxon>
        <taxon>Magnoliopsida</taxon>
        <taxon>eudicotyledons</taxon>
        <taxon>Gunneridae</taxon>
        <taxon>Pentapetalae</taxon>
        <taxon>asterids</taxon>
        <taxon>lamiids</taxon>
        <taxon>Lamiales</taxon>
        <taxon>Oleaceae</taxon>
        <taxon>Oleeae</taxon>
        <taxon>Olea</taxon>
    </lineage>
</organism>
<proteinExistence type="predicted"/>
<dbReference type="PANTHER" id="PTHR48449:SF1">
    <property type="entry name" value="DUF1985 DOMAIN-CONTAINING PROTEIN"/>
    <property type="match status" value="1"/>
</dbReference>
<dbReference type="Gramene" id="OE9A097091T1">
    <property type="protein sequence ID" value="OE9A097091C1"/>
    <property type="gene ID" value="OE9A097091"/>
</dbReference>
<evidence type="ECO:0000313" key="2">
    <source>
        <dbReference type="EMBL" id="CAA2996729.1"/>
    </source>
</evidence>
<reference evidence="2 3" key="1">
    <citation type="submission" date="2019-12" db="EMBL/GenBank/DDBJ databases">
        <authorList>
            <person name="Alioto T."/>
            <person name="Alioto T."/>
            <person name="Gomez Garrido J."/>
        </authorList>
    </citation>
    <scope>NUCLEOTIDE SEQUENCE [LARGE SCALE GENOMIC DNA]</scope>
</reference>